<dbReference type="PROSITE" id="PS00143">
    <property type="entry name" value="INSULINASE"/>
    <property type="match status" value="1"/>
</dbReference>
<evidence type="ECO:0000259" key="4">
    <source>
        <dbReference type="Pfam" id="PF05193"/>
    </source>
</evidence>
<dbReference type="InterPro" id="IPR007863">
    <property type="entry name" value="Peptidase_M16_C"/>
</dbReference>
<evidence type="ECO:0000259" key="3">
    <source>
        <dbReference type="Pfam" id="PF00675"/>
    </source>
</evidence>
<dbReference type="EMBL" id="LJOY01000017">
    <property type="protein sequence ID" value="OBQ26054.1"/>
    <property type="molecule type" value="Genomic_DNA"/>
</dbReference>
<dbReference type="PANTHER" id="PTHR11851">
    <property type="entry name" value="METALLOPROTEASE"/>
    <property type="match status" value="1"/>
</dbReference>
<dbReference type="STRING" id="1803587.GCA_001593825_03016"/>
<proteinExistence type="inferred from homology"/>
<organism evidence="5 6">
    <name type="scientific">Aphanizomenon flos-aquae LD13</name>
    <dbReference type="NCBI Taxonomy" id="1710894"/>
    <lineage>
        <taxon>Bacteria</taxon>
        <taxon>Bacillati</taxon>
        <taxon>Cyanobacteriota</taxon>
        <taxon>Cyanophyceae</taxon>
        <taxon>Nostocales</taxon>
        <taxon>Aphanizomenonaceae</taxon>
        <taxon>Aphanizomenon</taxon>
    </lineage>
</organism>
<dbReference type="Proteomes" id="UP000092382">
    <property type="component" value="Unassembled WGS sequence"/>
</dbReference>
<dbReference type="Pfam" id="PF00675">
    <property type="entry name" value="Peptidase_M16"/>
    <property type="match status" value="1"/>
</dbReference>
<feature type="domain" description="Peptidase M16 N-terminal" evidence="3">
    <location>
        <begin position="19"/>
        <end position="161"/>
    </location>
</feature>
<sequence length="413" mass="47286">MFPGSVIKLDHGLTLIHQQISTTPIVVADVWVRAGTNLEPESWFGMAHFLEHMIFKGTPNLLPGEFDYHIEKIGGVSSAATSHDYAHYSITTAANYLEDTLPYLGELLLNAAIPDDEFIRERDVVLEEIRSYNDDPDWLGFQSLVKNVYQNHPYGRSVLGTEPELMQHSPEAMRRFYRSYYQPENMTVVIVGGIGEKAARELVNRVFADFPERDNCPQFTKVPAPIIIGVCRHELILPRLEQARLMMVWKVPGVEEFRAVHGLELLSAVLGEGRISRLVSDLREEKQLVQDIRCDFSLQQESSLFTITAWLESEYLERVENLICSHLEKLQNQEISQQELNRIRRFLCNDFAFSTETPNQLSSFYGFYHTIAQAELVANYPQEIQSFNPQELQKIAQQYLSPANYAVTILQPC</sequence>
<evidence type="ECO:0000313" key="5">
    <source>
        <dbReference type="EMBL" id="OBQ26054.1"/>
    </source>
</evidence>
<evidence type="ECO:0000313" key="6">
    <source>
        <dbReference type="Proteomes" id="UP000092382"/>
    </source>
</evidence>
<dbReference type="PANTHER" id="PTHR11851:SF49">
    <property type="entry name" value="MITOCHONDRIAL-PROCESSING PEPTIDASE SUBUNIT ALPHA"/>
    <property type="match status" value="1"/>
</dbReference>
<dbReference type="GO" id="GO:0004222">
    <property type="term" value="F:metalloendopeptidase activity"/>
    <property type="evidence" value="ECO:0007669"/>
    <property type="project" value="InterPro"/>
</dbReference>
<dbReference type="PATRIC" id="fig|1710894.3.peg.3019"/>
<feature type="domain" description="Peptidase M16 C-terminal" evidence="4">
    <location>
        <begin position="170"/>
        <end position="345"/>
    </location>
</feature>
<dbReference type="Pfam" id="PF05193">
    <property type="entry name" value="Peptidase_M16_C"/>
    <property type="match status" value="1"/>
</dbReference>
<dbReference type="InterPro" id="IPR050361">
    <property type="entry name" value="MPP/UQCRC_Complex"/>
</dbReference>
<accession>A0A1B7VYP8</accession>
<dbReference type="InterPro" id="IPR011765">
    <property type="entry name" value="Pept_M16_N"/>
</dbReference>
<evidence type="ECO:0000256" key="1">
    <source>
        <dbReference type="ARBA" id="ARBA00007261"/>
    </source>
</evidence>
<comment type="caution">
    <text evidence="5">The sequence shown here is derived from an EMBL/GenBank/DDBJ whole genome shotgun (WGS) entry which is preliminary data.</text>
</comment>
<name>A0A1B7VYP8_APHFL</name>
<protein>
    <submittedName>
        <fullName evidence="5">Peptidase M16</fullName>
    </submittedName>
</protein>
<gene>
    <name evidence="5" type="ORF">AN481_07125</name>
</gene>
<dbReference type="GO" id="GO:0006508">
    <property type="term" value="P:proteolysis"/>
    <property type="evidence" value="ECO:0007669"/>
    <property type="project" value="InterPro"/>
</dbReference>
<reference evidence="5 6" key="1">
    <citation type="submission" date="2015-09" db="EMBL/GenBank/DDBJ databases">
        <title>Whole genome shotgun sequence assembly of Aphanizomenon flos-aquae UKL13.</title>
        <authorList>
            <person name="Driscoll C."/>
        </authorList>
    </citation>
    <scope>NUCLEOTIDE SEQUENCE [LARGE SCALE GENOMIC DNA]</scope>
    <source>
        <strain evidence="5">MDT13</strain>
    </source>
</reference>
<dbReference type="InterPro" id="IPR011249">
    <property type="entry name" value="Metalloenz_LuxS/M16"/>
</dbReference>
<dbReference type="SUPFAM" id="SSF63411">
    <property type="entry name" value="LuxS/MPP-like metallohydrolase"/>
    <property type="match status" value="2"/>
</dbReference>
<comment type="similarity">
    <text evidence="1 2">Belongs to the peptidase M16 family.</text>
</comment>
<evidence type="ECO:0000256" key="2">
    <source>
        <dbReference type="RuleBase" id="RU004447"/>
    </source>
</evidence>
<dbReference type="GO" id="GO:0046872">
    <property type="term" value="F:metal ion binding"/>
    <property type="evidence" value="ECO:0007669"/>
    <property type="project" value="InterPro"/>
</dbReference>
<dbReference type="AlphaFoldDB" id="A0A1B7VYP8"/>
<dbReference type="Gene3D" id="3.30.830.10">
    <property type="entry name" value="Metalloenzyme, LuxS/M16 peptidase-like"/>
    <property type="match status" value="2"/>
</dbReference>
<dbReference type="InterPro" id="IPR001431">
    <property type="entry name" value="Pept_M16_Zn_BS"/>
</dbReference>